<keyword evidence="4" id="KW-0133">Cell shape</keyword>
<dbReference type="CDD" id="cd13123">
    <property type="entry name" value="MATE_MurJ_like"/>
    <property type="match status" value="1"/>
</dbReference>
<feature type="transmembrane region" description="Helical" evidence="9">
    <location>
        <begin position="102"/>
        <end position="123"/>
    </location>
</feature>
<sequence length="876" mass="95000">MIERPIADNSQLKKGVGRQKPVDLRSRFKTPHPPAPVPIHLERIELNYQDGSDYSSLRLTPEYSDEHKPLENNDIVEMSDSDVIRASGSMALATVFSRITGFLRTVVMGAVLGPAIGSAFNAANTLPNLITEIVLGAVLTSLVVPVLVRAEKEDPDHGAAFIRRLLTLSVSVLIGVTILAVIMAPLLTRILLKDDGEVNITMAVSFAYLLLPQIFFYGLFALLVAVLNVRGVFAPGAWAPVANNIITLIVFGIYWFAPLSLDKADQVGVLNPSVLLLGVGTTLGVIAQSAITIRYLRRSGIDVRPLWGLDARLKQFGNMGLAIIVYVAISQLGYVITTRIASEVDNAALIIYQQHWQLLQMPYGIIGVALLTAIMPRLARKAADNNHEGVISDLSTATRLILMALIPIVIFITVFGVPIAQGLFSYGRFDTHTADILGMTLSFSSFTLIPYALVLLHLRVFYAREEAWTPTLVITGITLSKIALSLSAPLISPSLDRVVVLLGIANGLSFLIGAVIGICLLRQKFGRLGLRSILKTSFWALLASTGGILVAWSITYGVEEFAEAIITSLGSIGQLLKTALAGAIFIPVTLLIMARSGLQEARSIIDRIPGLRKKKRDFIISTSQIQTSSEFSETPVLLPMHLGVVDEPMIPGSLVVQGRFRLLSMEGGTLRTTFWRARQQDNDKTVSLVFIDGLTRSAETSQEAIAQVRSRTLSINTLNSGSFPPKITVEPYGSGLVVVSDWVSGTALKKISPTSAHPLAVARAFVDFAQAMAQAHESGIIIGLTNQSQIRINSKGKAVLAFPAVLQDASAERDVYSLLHSLISLSGTTSKSQEAQSLAVLVSDLYEDFLQESHQPSNILSQMVQKLMQFEDKFVH</sequence>
<evidence type="ECO:0000256" key="1">
    <source>
        <dbReference type="ARBA" id="ARBA00004651"/>
    </source>
</evidence>
<keyword evidence="11" id="KW-1185">Reference proteome</keyword>
<evidence type="ECO:0000256" key="3">
    <source>
        <dbReference type="ARBA" id="ARBA00022692"/>
    </source>
</evidence>
<dbReference type="NCBIfam" id="TIGR01695">
    <property type="entry name" value="murJ_mviN"/>
    <property type="match status" value="1"/>
</dbReference>
<evidence type="ECO:0000313" key="10">
    <source>
        <dbReference type="EMBL" id="BAU95875.1"/>
    </source>
</evidence>
<evidence type="ECO:0000256" key="2">
    <source>
        <dbReference type="ARBA" id="ARBA00022475"/>
    </source>
</evidence>
<dbReference type="Pfam" id="PF03023">
    <property type="entry name" value="MurJ"/>
    <property type="match status" value="1"/>
</dbReference>
<comment type="subcellular location">
    <subcellularLocation>
        <location evidence="1">Cell membrane</location>
        <topology evidence="1">Multi-pass membrane protein</topology>
    </subcellularLocation>
</comment>
<organism evidence="10 11">
    <name type="scientific">Corynebacterium suranareeae</name>
    <dbReference type="NCBI Taxonomy" id="2506452"/>
    <lineage>
        <taxon>Bacteria</taxon>
        <taxon>Bacillati</taxon>
        <taxon>Actinomycetota</taxon>
        <taxon>Actinomycetes</taxon>
        <taxon>Mycobacteriales</taxon>
        <taxon>Corynebacteriaceae</taxon>
        <taxon>Corynebacterium</taxon>
    </lineage>
</organism>
<keyword evidence="3 9" id="KW-0812">Transmembrane</keyword>
<evidence type="ECO:0000256" key="8">
    <source>
        <dbReference type="SAM" id="MobiDB-lite"/>
    </source>
</evidence>
<dbReference type="GO" id="GO:0009252">
    <property type="term" value="P:peptidoglycan biosynthetic process"/>
    <property type="evidence" value="ECO:0007669"/>
    <property type="project" value="UniProtKB-KW"/>
</dbReference>
<dbReference type="EMBL" id="AP017369">
    <property type="protein sequence ID" value="BAU95875.1"/>
    <property type="molecule type" value="Genomic_DNA"/>
</dbReference>
<dbReference type="Gene3D" id="3.30.200.20">
    <property type="entry name" value="Phosphorylase Kinase, domain 1"/>
    <property type="match status" value="1"/>
</dbReference>
<evidence type="ECO:0000256" key="4">
    <source>
        <dbReference type="ARBA" id="ARBA00022960"/>
    </source>
</evidence>
<evidence type="ECO:0000256" key="6">
    <source>
        <dbReference type="ARBA" id="ARBA00022989"/>
    </source>
</evidence>
<feature type="transmembrane region" description="Helical" evidence="9">
    <location>
        <begin position="436"/>
        <end position="456"/>
    </location>
</feature>
<evidence type="ECO:0000256" key="7">
    <source>
        <dbReference type="ARBA" id="ARBA00023136"/>
    </source>
</evidence>
<feature type="transmembrane region" description="Helical" evidence="9">
    <location>
        <begin position="206"/>
        <end position="229"/>
    </location>
</feature>
<gene>
    <name evidence="10" type="ORF">N24_1613</name>
</gene>
<evidence type="ECO:0000313" key="11">
    <source>
        <dbReference type="Proteomes" id="UP000218244"/>
    </source>
</evidence>
<keyword evidence="5" id="KW-0573">Peptidoglycan synthesis</keyword>
<name>A0A160PQU6_9CORY</name>
<feature type="transmembrane region" description="Helical" evidence="9">
    <location>
        <begin position="273"/>
        <end position="296"/>
    </location>
</feature>
<keyword evidence="2" id="KW-1003">Cell membrane</keyword>
<feature type="transmembrane region" description="Helical" evidence="9">
    <location>
        <begin position="468"/>
        <end position="492"/>
    </location>
</feature>
<evidence type="ECO:0008006" key="12">
    <source>
        <dbReference type="Google" id="ProtNLM"/>
    </source>
</evidence>
<feature type="transmembrane region" description="Helical" evidence="9">
    <location>
        <begin position="316"/>
        <end position="341"/>
    </location>
</feature>
<feature type="transmembrane region" description="Helical" evidence="9">
    <location>
        <begin position="361"/>
        <end position="379"/>
    </location>
</feature>
<feature type="region of interest" description="Disordered" evidence="8">
    <location>
        <begin position="1"/>
        <end position="34"/>
    </location>
</feature>
<dbReference type="PANTHER" id="PTHR47019:SF1">
    <property type="entry name" value="LIPID II FLIPPASE MURJ"/>
    <property type="match status" value="1"/>
</dbReference>
<keyword evidence="6 9" id="KW-1133">Transmembrane helix</keyword>
<feature type="transmembrane region" description="Helical" evidence="9">
    <location>
        <begin position="400"/>
        <end position="424"/>
    </location>
</feature>
<dbReference type="KEGG" id="csur:N24_1613"/>
<accession>A0A160PQU6</accession>
<keyword evidence="7 9" id="KW-0472">Membrane</keyword>
<dbReference type="Proteomes" id="UP000218244">
    <property type="component" value="Chromosome"/>
</dbReference>
<dbReference type="InterPro" id="IPR051050">
    <property type="entry name" value="Lipid_II_flippase_MurJ/MviN"/>
</dbReference>
<feature type="transmembrane region" description="Helical" evidence="9">
    <location>
        <begin position="575"/>
        <end position="594"/>
    </location>
</feature>
<dbReference type="PANTHER" id="PTHR47019">
    <property type="entry name" value="LIPID II FLIPPASE MURJ"/>
    <property type="match status" value="1"/>
</dbReference>
<dbReference type="GO" id="GO:0005886">
    <property type="term" value="C:plasma membrane"/>
    <property type="evidence" value="ECO:0007669"/>
    <property type="project" value="UniProtKB-SubCell"/>
</dbReference>
<proteinExistence type="predicted"/>
<dbReference type="Gene3D" id="1.10.510.10">
    <property type="entry name" value="Transferase(Phosphotransferase) domain 1"/>
    <property type="match status" value="1"/>
</dbReference>
<feature type="transmembrane region" description="Helical" evidence="9">
    <location>
        <begin position="129"/>
        <end position="148"/>
    </location>
</feature>
<dbReference type="GO" id="GO:0008360">
    <property type="term" value="P:regulation of cell shape"/>
    <property type="evidence" value="ECO:0007669"/>
    <property type="project" value="UniProtKB-KW"/>
</dbReference>
<dbReference type="GO" id="GO:0015648">
    <property type="term" value="F:lipid-linked peptidoglycan transporter activity"/>
    <property type="evidence" value="ECO:0007669"/>
    <property type="project" value="TreeGrafter"/>
</dbReference>
<reference evidence="10 11" key="1">
    <citation type="submission" date="2016-02" db="EMBL/GenBank/DDBJ databases">
        <title>Corynebacterium glutamicum N24 whole genome sequencing project.</title>
        <authorList>
            <person name="Matsutani M."/>
            <person name="Nangtapong N."/>
            <person name="Yakushi T."/>
            <person name="Matsushita K."/>
        </authorList>
    </citation>
    <scope>NUCLEOTIDE SEQUENCE [LARGE SCALE GENOMIC DNA]</scope>
    <source>
        <strain evidence="10 11">N24</strain>
    </source>
</reference>
<dbReference type="RefSeq" id="WP_096455948.1">
    <property type="nucleotide sequence ID" value="NZ_AP017369.1"/>
</dbReference>
<feature type="transmembrane region" description="Helical" evidence="9">
    <location>
        <begin position="241"/>
        <end position="261"/>
    </location>
</feature>
<protein>
    <recommendedName>
        <fullName evidence="12">Murein biosynthesis integral membrane protein MurJ</fullName>
    </recommendedName>
</protein>
<dbReference type="InterPro" id="IPR004268">
    <property type="entry name" value="MurJ"/>
</dbReference>
<evidence type="ECO:0000256" key="5">
    <source>
        <dbReference type="ARBA" id="ARBA00022984"/>
    </source>
</evidence>
<evidence type="ECO:0000256" key="9">
    <source>
        <dbReference type="SAM" id="Phobius"/>
    </source>
</evidence>
<feature type="transmembrane region" description="Helical" evidence="9">
    <location>
        <begin position="498"/>
        <end position="521"/>
    </location>
</feature>
<dbReference type="AlphaFoldDB" id="A0A160PQU6"/>
<feature type="transmembrane region" description="Helical" evidence="9">
    <location>
        <begin position="160"/>
        <end position="186"/>
    </location>
</feature>
<feature type="transmembrane region" description="Helical" evidence="9">
    <location>
        <begin position="533"/>
        <end position="555"/>
    </location>
</feature>
<dbReference type="GO" id="GO:0034204">
    <property type="term" value="P:lipid translocation"/>
    <property type="evidence" value="ECO:0007669"/>
    <property type="project" value="TreeGrafter"/>
</dbReference>
<dbReference type="PRINTS" id="PR01806">
    <property type="entry name" value="VIRFACTRMVIN"/>
</dbReference>